<dbReference type="Gene3D" id="3.90.550.10">
    <property type="entry name" value="Spore Coat Polysaccharide Biosynthesis Protein SpsA, Chain A"/>
    <property type="match status" value="3"/>
</dbReference>
<gene>
    <name evidence="3" type="ORF">LAB08_R46290</name>
</gene>
<organism evidence="3 4">
    <name type="scientific">Pseudomonas izuensis</name>
    <dbReference type="NCBI Taxonomy" id="2684212"/>
    <lineage>
        <taxon>Bacteria</taxon>
        <taxon>Pseudomonadati</taxon>
        <taxon>Pseudomonadota</taxon>
        <taxon>Gammaproteobacteria</taxon>
        <taxon>Pseudomonadales</taxon>
        <taxon>Pseudomonadaceae</taxon>
        <taxon>Pseudomonas</taxon>
    </lineage>
</organism>
<evidence type="ECO:0000313" key="4">
    <source>
        <dbReference type="Proteomes" id="UP000218595"/>
    </source>
</evidence>
<keyword evidence="1" id="KW-1003">Cell membrane</keyword>
<dbReference type="EMBL" id="AP017423">
    <property type="protein sequence ID" value="BCX69972.1"/>
    <property type="molecule type" value="Genomic_DNA"/>
</dbReference>
<dbReference type="SUPFAM" id="SSF53448">
    <property type="entry name" value="Nucleotide-diphospho-sugar transferases"/>
    <property type="match status" value="3"/>
</dbReference>
<accession>A0ABM7S587</accession>
<protein>
    <submittedName>
        <fullName evidence="3">Glycosyltransferase</fullName>
    </submittedName>
</protein>
<dbReference type="RefSeq" id="WP_096509537.1">
    <property type="nucleotide sequence ID" value="NZ_AP017423.2"/>
</dbReference>
<feature type="domain" description="Glycosyltransferase 2-like" evidence="2">
    <location>
        <begin position="579"/>
        <end position="759"/>
    </location>
</feature>
<dbReference type="Proteomes" id="UP000218595">
    <property type="component" value="Chromosome"/>
</dbReference>
<keyword evidence="4" id="KW-1185">Reference proteome</keyword>
<name>A0ABM7S587_9PSED</name>
<dbReference type="SUPFAM" id="SSF53756">
    <property type="entry name" value="UDP-Glycosyltransferase/glycogen phosphorylase"/>
    <property type="match status" value="1"/>
</dbReference>
<sequence>MNQHPLVSIVIPAFNPRFFSQALESALAQTYQPIEIVVCDDSVGDEIRDIVESFTEQAHPVRYLRNPQRLGLQKNVLRCVQEARGEFIKVLCDDDRLFSPSIALQAQVLIDHADVNLVLALRMFSDAGNFILPSRVDNCRFSPNDALFKGEDMLAIFEGTPKNFIGNFSSTLMRRADVLELLPALIQEGAGFVAMLDFALFVCLMRRGNLVSLNTVLSTERLYPERLSKTPEMVKATLQEWSWLTQMLAARSGESAPASGWVRFIDLAKISDQPHAWEELCVVRILGNRNTVVNGRVGGESGSYADFYREWLAVRRFSDVERRLMPQRIDTWAFKPQIVPIVIDSDADSAALKTTLQSIESQLYAPQAVIVLSDASDVAGERVVQLPWQAEWAQQLNAVVPQLEGAHWFYLLRAGDTLRESALLILAERVAGSPGILCAYSDEGALFDGESIDPVFKPDFNLDLMRAYPYVGRTLAFERQRFMALGGFDPAHGELAPHDLLWRLVEEAGPQTIEHIAEIQVESSLTYANWLSLPAVIDRNAGMVSAHLDRLGVAHAIRHEELPLINRIDYSHGARPLVSIIVRTADSLYALQRCIESVIERTAYTQYEILIVESGTDDQAMLDWLAAMAQMGAAMLRVLRYAGDDNDAAIHNFAAEQARGEYLLLLSAQAVIGDGDWLDELLNHARRPEVGVVGARILSPEGTIVSAGLILGLAGPVGSPFQGEAAGSRGYMQRLHVTQNWSAVSNHCLMLRKQALDEVGGFDDRTFSLDLSHVDLCLRASKAGYLVVWTPYASVVLMPHEAVPARRSSQALLEQEQEREQEAFYCKWLPKIARDPAYSPALSLGVSSFSLEASLRHNWNPFCTRALPLVLGLPVNSTAVGIYRVTAPLEELQAAGRVIARVAYESPSTVEIERLSPDTIVLQGRYSEGAAGDILRMKKYSGALRIFELDDYVVSAPKKNTHARNKPVNTEQMLREGIALCDRVVVTTQPLADALSSMHSDIRVVPNMLSPVPWATLTSRRRTSGKPRVGWGGGTSHTGDLEIIAEVVRELANEVEWVFFGMCPEALRPYIHEFHSTTGFQGYPYKLASLNLDLALAPLEFHIFNDCKSNLRLLEYGACGYPVICTDTAAYRGHLPCTRVYSNSTEEWLQAIRMHLADPDASYRMGDELREAVHRDFMLRGDNLQHWLWGWLPD</sequence>
<evidence type="ECO:0000313" key="3">
    <source>
        <dbReference type="EMBL" id="BCX69972.1"/>
    </source>
</evidence>
<dbReference type="InterPro" id="IPR001173">
    <property type="entry name" value="Glyco_trans_2-like"/>
</dbReference>
<dbReference type="Pfam" id="PF00535">
    <property type="entry name" value="Glycos_transf_2"/>
    <property type="match status" value="2"/>
</dbReference>
<evidence type="ECO:0000259" key="2">
    <source>
        <dbReference type="Pfam" id="PF00535"/>
    </source>
</evidence>
<dbReference type="CDD" id="cd00761">
    <property type="entry name" value="Glyco_tranf_GTA_type"/>
    <property type="match status" value="1"/>
</dbReference>
<dbReference type="PANTHER" id="PTHR43685:SF2">
    <property type="entry name" value="GLYCOSYLTRANSFERASE 2-LIKE DOMAIN-CONTAINING PROTEIN"/>
    <property type="match status" value="1"/>
</dbReference>
<dbReference type="InterPro" id="IPR029044">
    <property type="entry name" value="Nucleotide-diphossugar_trans"/>
</dbReference>
<dbReference type="InterPro" id="IPR050834">
    <property type="entry name" value="Glycosyltransf_2"/>
</dbReference>
<dbReference type="PANTHER" id="PTHR43685">
    <property type="entry name" value="GLYCOSYLTRANSFERASE"/>
    <property type="match status" value="1"/>
</dbReference>
<proteinExistence type="predicted"/>
<keyword evidence="1" id="KW-0997">Cell inner membrane</keyword>
<feature type="domain" description="Glycosyltransferase 2-like" evidence="2">
    <location>
        <begin position="8"/>
        <end position="135"/>
    </location>
</feature>
<keyword evidence="1" id="KW-0472">Membrane</keyword>
<evidence type="ECO:0000256" key="1">
    <source>
        <dbReference type="ARBA" id="ARBA00022519"/>
    </source>
</evidence>
<reference evidence="3 4" key="1">
    <citation type="submission" date="2016-04" db="EMBL/GenBank/DDBJ databases">
        <title>Complete genome sequence of Pseudomonas sp. LAB-08 isolated from TCE contaminated aquifer soil.</title>
        <authorList>
            <person name="Dohra H."/>
            <person name="Suzuki K."/>
            <person name="Fatma A."/>
            <person name="Inuzuka Y."/>
            <person name="Honjo M."/>
            <person name="Tashiro Y."/>
            <person name="Futamata H."/>
        </authorList>
    </citation>
    <scope>NUCLEOTIDE SEQUENCE [LARGE SCALE GENOMIC DNA]</scope>
    <source>
        <strain evidence="3 4">LAB-08</strain>
    </source>
</reference>
<dbReference type="Gene3D" id="3.40.50.2000">
    <property type="entry name" value="Glycogen Phosphorylase B"/>
    <property type="match status" value="1"/>
</dbReference>